<dbReference type="Gene3D" id="3.40.50.1010">
    <property type="entry name" value="5'-nuclease"/>
    <property type="match status" value="1"/>
</dbReference>
<reference evidence="9 10" key="1">
    <citation type="submission" date="2022-06" db="EMBL/GenBank/DDBJ databases">
        <title>Mesorhizobium sp. strain RP14 Genome sequencing and assembly.</title>
        <authorList>
            <person name="Kim I."/>
        </authorList>
    </citation>
    <scope>NUCLEOTIDE SEQUENCE [LARGE SCALE GENOMIC DNA]</scope>
    <source>
        <strain evidence="10">RP14(2022)</strain>
    </source>
</reference>
<gene>
    <name evidence="9" type="ORF">NGM99_00070</name>
</gene>
<dbReference type="Pfam" id="PF01850">
    <property type="entry name" value="PIN"/>
    <property type="match status" value="1"/>
</dbReference>
<evidence type="ECO:0000256" key="3">
    <source>
        <dbReference type="ARBA" id="ARBA00022722"/>
    </source>
</evidence>
<keyword evidence="6" id="KW-0460">Magnesium</keyword>
<keyword evidence="4" id="KW-0479">Metal-binding</keyword>
<evidence type="ECO:0000256" key="6">
    <source>
        <dbReference type="ARBA" id="ARBA00022842"/>
    </source>
</evidence>
<dbReference type="SUPFAM" id="SSF88723">
    <property type="entry name" value="PIN domain-like"/>
    <property type="match status" value="1"/>
</dbReference>
<dbReference type="PANTHER" id="PTHR33653:SF1">
    <property type="entry name" value="RIBONUCLEASE VAPC2"/>
    <property type="match status" value="1"/>
</dbReference>
<evidence type="ECO:0000256" key="1">
    <source>
        <dbReference type="ARBA" id="ARBA00001946"/>
    </source>
</evidence>
<proteinExistence type="inferred from homology"/>
<organism evidence="9 10">
    <name type="scientific">Mesorhizobium liriopis</name>
    <dbReference type="NCBI Taxonomy" id="2953882"/>
    <lineage>
        <taxon>Bacteria</taxon>
        <taxon>Pseudomonadati</taxon>
        <taxon>Pseudomonadota</taxon>
        <taxon>Alphaproteobacteria</taxon>
        <taxon>Hyphomicrobiales</taxon>
        <taxon>Phyllobacteriaceae</taxon>
        <taxon>Mesorhizobium</taxon>
    </lineage>
</organism>
<dbReference type="EMBL" id="JAMXQS010000001">
    <property type="protein sequence ID" value="MCO6048184.1"/>
    <property type="molecule type" value="Genomic_DNA"/>
</dbReference>
<evidence type="ECO:0000313" key="9">
    <source>
        <dbReference type="EMBL" id="MCO6048184.1"/>
    </source>
</evidence>
<name>A0ABT1C001_9HYPH</name>
<evidence type="ECO:0000256" key="7">
    <source>
        <dbReference type="ARBA" id="ARBA00038093"/>
    </source>
</evidence>
<protein>
    <submittedName>
        <fullName evidence="9">Type II toxin-antitoxin system VapC family toxin</fullName>
    </submittedName>
</protein>
<sequence length="138" mass="15261">MQTSILVDTNIFIDLFQGGPASYWSLDALERVGSDAPLLMNPIVWAEIGAHFASEAELETAFDDLPIEKVQLPFAAAFLAGQAHLFYRRAGGTRERTLPDFLIGAHALHGGYRLLTRDAARYRTYFPTLTIIAPETHA</sequence>
<dbReference type="InterPro" id="IPR050556">
    <property type="entry name" value="Type_II_TA_system_RNase"/>
</dbReference>
<dbReference type="Proteomes" id="UP001205906">
    <property type="component" value="Unassembled WGS sequence"/>
</dbReference>
<evidence type="ECO:0000256" key="4">
    <source>
        <dbReference type="ARBA" id="ARBA00022723"/>
    </source>
</evidence>
<dbReference type="RefSeq" id="WP_252815010.1">
    <property type="nucleotide sequence ID" value="NZ_JAMXQS010000001.1"/>
</dbReference>
<evidence type="ECO:0000256" key="2">
    <source>
        <dbReference type="ARBA" id="ARBA00022649"/>
    </source>
</evidence>
<keyword evidence="2" id="KW-1277">Toxin-antitoxin system</keyword>
<keyword evidence="3" id="KW-0540">Nuclease</keyword>
<dbReference type="InterPro" id="IPR029060">
    <property type="entry name" value="PIN-like_dom_sf"/>
</dbReference>
<feature type="domain" description="PIN" evidence="8">
    <location>
        <begin position="5"/>
        <end position="125"/>
    </location>
</feature>
<comment type="caution">
    <text evidence="9">The sequence shown here is derived from an EMBL/GenBank/DDBJ whole genome shotgun (WGS) entry which is preliminary data.</text>
</comment>
<comment type="cofactor">
    <cofactor evidence="1">
        <name>Mg(2+)</name>
        <dbReference type="ChEBI" id="CHEBI:18420"/>
    </cofactor>
</comment>
<evidence type="ECO:0000256" key="5">
    <source>
        <dbReference type="ARBA" id="ARBA00022801"/>
    </source>
</evidence>
<keyword evidence="5" id="KW-0378">Hydrolase</keyword>
<dbReference type="InterPro" id="IPR002716">
    <property type="entry name" value="PIN_dom"/>
</dbReference>
<evidence type="ECO:0000259" key="8">
    <source>
        <dbReference type="Pfam" id="PF01850"/>
    </source>
</evidence>
<comment type="similarity">
    <text evidence="7">Belongs to the PINc/VapC protein family.</text>
</comment>
<evidence type="ECO:0000313" key="10">
    <source>
        <dbReference type="Proteomes" id="UP001205906"/>
    </source>
</evidence>
<accession>A0ABT1C001</accession>
<dbReference type="PANTHER" id="PTHR33653">
    <property type="entry name" value="RIBONUCLEASE VAPC2"/>
    <property type="match status" value="1"/>
</dbReference>
<keyword evidence="10" id="KW-1185">Reference proteome</keyword>